<organism evidence="3 4">
    <name type="scientific">Flavobacterium micromati</name>
    <dbReference type="NCBI Taxonomy" id="229205"/>
    <lineage>
        <taxon>Bacteria</taxon>
        <taxon>Pseudomonadati</taxon>
        <taxon>Bacteroidota</taxon>
        <taxon>Flavobacteriia</taxon>
        <taxon>Flavobacteriales</taxon>
        <taxon>Flavobacteriaceae</taxon>
        <taxon>Flavobacterium</taxon>
    </lineage>
</organism>
<reference evidence="4" key="1">
    <citation type="submission" date="2016-11" db="EMBL/GenBank/DDBJ databases">
        <authorList>
            <person name="Varghese N."/>
            <person name="Submissions S."/>
        </authorList>
    </citation>
    <scope>NUCLEOTIDE SEQUENCE [LARGE SCALE GENOMIC DNA]</scope>
    <source>
        <strain evidence="4">DSM 17659</strain>
    </source>
</reference>
<accession>A0A1M5HL39</accession>
<dbReference type="InterPro" id="IPR035940">
    <property type="entry name" value="CAP_sf"/>
</dbReference>
<dbReference type="Proteomes" id="UP000184020">
    <property type="component" value="Unassembled WGS sequence"/>
</dbReference>
<keyword evidence="4" id="KW-1185">Reference proteome</keyword>
<protein>
    <submittedName>
        <fullName evidence="3">Cysteine-rich secretory protein family protein</fullName>
    </submittedName>
</protein>
<dbReference type="CDD" id="cd05379">
    <property type="entry name" value="CAP_bacterial"/>
    <property type="match status" value="1"/>
</dbReference>
<dbReference type="InterPro" id="IPR014044">
    <property type="entry name" value="CAP_dom"/>
</dbReference>
<feature type="chain" id="PRO_5012047706" evidence="1">
    <location>
        <begin position="26"/>
        <end position="168"/>
    </location>
</feature>
<name>A0A1M5HL39_9FLAO</name>
<dbReference type="AlphaFoldDB" id="A0A1M5HL39"/>
<evidence type="ECO:0000259" key="2">
    <source>
        <dbReference type="Pfam" id="PF00188"/>
    </source>
</evidence>
<dbReference type="PANTHER" id="PTHR31157">
    <property type="entry name" value="SCP DOMAIN-CONTAINING PROTEIN"/>
    <property type="match status" value="1"/>
</dbReference>
<evidence type="ECO:0000256" key="1">
    <source>
        <dbReference type="SAM" id="SignalP"/>
    </source>
</evidence>
<evidence type="ECO:0000313" key="4">
    <source>
        <dbReference type="Proteomes" id="UP000184020"/>
    </source>
</evidence>
<dbReference type="SUPFAM" id="SSF55797">
    <property type="entry name" value="PR-1-like"/>
    <property type="match status" value="1"/>
</dbReference>
<feature type="signal peptide" evidence="1">
    <location>
        <begin position="1"/>
        <end position="25"/>
    </location>
</feature>
<dbReference type="PANTHER" id="PTHR31157:SF1">
    <property type="entry name" value="SCP DOMAIN-CONTAINING PROTEIN"/>
    <property type="match status" value="1"/>
</dbReference>
<feature type="domain" description="SCP" evidence="2">
    <location>
        <begin position="53"/>
        <end position="162"/>
    </location>
</feature>
<dbReference type="EMBL" id="FQWF01000003">
    <property type="protein sequence ID" value="SHG16640.1"/>
    <property type="molecule type" value="Genomic_DNA"/>
</dbReference>
<proteinExistence type="predicted"/>
<sequence length="168" mass="19152">MKLISQRLVLLFMIVYSMNSCSTDADETAKVDNVVNEKVISYTYNALELETMEKINTYRVSIGRNRLEKINYISVKSEEHNNYMIANNVVNHNDFVARSENIMNILGAKTVSENIAYNFNTSQSVLTAWLASPSHKNNIEGNFTHFGLAIKENPVNGRKYFTNIFAKI</sequence>
<gene>
    <name evidence="3" type="ORF">SAMN05444372_10319</name>
</gene>
<evidence type="ECO:0000313" key="3">
    <source>
        <dbReference type="EMBL" id="SHG16640.1"/>
    </source>
</evidence>
<keyword evidence="1" id="KW-0732">Signal</keyword>
<dbReference type="Pfam" id="PF00188">
    <property type="entry name" value="CAP"/>
    <property type="match status" value="1"/>
</dbReference>
<dbReference type="RefSeq" id="WP_073017426.1">
    <property type="nucleotide sequence ID" value="NZ_FQWF01000003.1"/>
</dbReference>
<dbReference type="OrthoDB" id="982527at2"/>
<dbReference type="STRING" id="229205.SAMN05444372_10319"/>
<dbReference type="Gene3D" id="3.40.33.10">
    <property type="entry name" value="CAP"/>
    <property type="match status" value="1"/>
</dbReference>